<keyword evidence="7" id="KW-0695">RNA-directed DNA polymerase</keyword>
<proteinExistence type="predicted"/>
<gene>
    <name evidence="10" type="primary">Ervk6_3</name>
    <name evidence="10" type="ORF">CALWIL_R16191</name>
</gene>
<dbReference type="PANTHER" id="PTHR41694">
    <property type="entry name" value="ENDOGENOUS RETROVIRUS GROUP K MEMBER POL PROTEIN"/>
    <property type="match status" value="1"/>
</dbReference>
<dbReference type="GO" id="GO:0035613">
    <property type="term" value="F:RNA stem-loop binding"/>
    <property type="evidence" value="ECO:0007669"/>
    <property type="project" value="TreeGrafter"/>
</dbReference>
<reference evidence="10 11" key="1">
    <citation type="submission" date="2019-09" db="EMBL/GenBank/DDBJ databases">
        <title>Bird 10,000 Genomes (B10K) Project - Family phase.</title>
        <authorList>
            <person name="Zhang G."/>
        </authorList>
    </citation>
    <scope>NUCLEOTIDE SEQUENCE [LARGE SCALE GENOMIC DNA]</scope>
    <source>
        <strain evidence="10">B10K-OTA-212792</strain>
        <tissue evidence="10">Blood</tissue>
    </source>
</reference>
<dbReference type="AlphaFoldDB" id="A0A7L4L0C3"/>
<dbReference type="Pfam" id="PF02022">
    <property type="entry name" value="Integrase_Zn"/>
    <property type="match status" value="1"/>
</dbReference>
<evidence type="ECO:0000256" key="3">
    <source>
        <dbReference type="ARBA" id="ARBA00022722"/>
    </source>
</evidence>
<keyword evidence="8" id="KW-0862">Zinc</keyword>
<dbReference type="GO" id="GO:0003964">
    <property type="term" value="F:RNA-directed DNA polymerase activity"/>
    <property type="evidence" value="ECO:0007669"/>
    <property type="project" value="UniProtKB-KW"/>
</dbReference>
<dbReference type="PROSITE" id="PS50876">
    <property type="entry name" value="ZF_INTEGRASE"/>
    <property type="match status" value="1"/>
</dbReference>
<evidence type="ECO:0000256" key="6">
    <source>
        <dbReference type="ARBA" id="ARBA00022801"/>
    </source>
</evidence>
<dbReference type="Proteomes" id="UP000576729">
    <property type="component" value="Unassembled WGS sequence"/>
</dbReference>
<dbReference type="GO" id="GO:0004519">
    <property type="term" value="F:endonuclease activity"/>
    <property type="evidence" value="ECO:0007669"/>
    <property type="project" value="UniProtKB-KW"/>
</dbReference>
<dbReference type="InterPro" id="IPR003308">
    <property type="entry name" value="Integrase_Zn-bd_dom_N"/>
</dbReference>
<accession>A0A7L4L0C3</accession>
<keyword evidence="8" id="KW-0863">Zinc-finger</keyword>
<dbReference type="InterPro" id="IPR017856">
    <property type="entry name" value="Integrase-like_N"/>
</dbReference>
<sequence>SPAELAELPQIFEQAKISHAMYHQNARALIRMFRLSRTQAKVIVATCPSCQTYQLPSFSSGINPRGINSGEVWQTDVT</sequence>
<keyword evidence="5" id="KW-0255">Endonuclease</keyword>
<evidence type="ECO:0000256" key="7">
    <source>
        <dbReference type="ARBA" id="ARBA00022918"/>
    </source>
</evidence>
<organism evidence="10 11">
    <name type="scientific">Callaeas wilsoni</name>
    <name type="common">North Island kokako</name>
    <dbReference type="NCBI Taxonomy" id="1347786"/>
    <lineage>
        <taxon>Eukaryota</taxon>
        <taxon>Metazoa</taxon>
        <taxon>Chordata</taxon>
        <taxon>Craniata</taxon>
        <taxon>Vertebrata</taxon>
        <taxon>Euteleostomi</taxon>
        <taxon>Archelosauria</taxon>
        <taxon>Archosauria</taxon>
        <taxon>Dinosauria</taxon>
        <taxon>Saurischia</taxon>
        <taxon>Theropoda</taxon>
        <taxon>Coelurosauria</taxon>
        <taxon>Aves</taxon>
        <taxon>Neognathae</taxon>
        <taxon>Neoaves</taxon>
        <taxon>Telluraves</taxon>
        <taxon>Australaves</taxon>
        <taxon>Passeriformes</taxon>
        <taxon>Corvoidea</taxon>
        <taxon>Callaeidae</taxon>
        <taxon>Callaeas</taxon>
    </lineage>
</organism>
<keyword evidence="6" id="KW-0378">Hydrolase</keyword>
<keyword evidence="4" id="KW-0479">Metal-binding</keyword>
<feature type="domain" description="Integrase-type" evidence="9">
    <location>
        <begin position="10"/>
        <end position="51"/>
    </location>
</feature>
<evidence type="ECO:0000256" key="4">
    <source>
        <dbReference type="ARBA" id="ARBA00022723"/>
    </source>
</evidence>
<dbReference type="GO" id="GO:0008270">
    <property type="term" value="F:zinc ion binding"/>
    <property type="evidence" value="ECO:0007669"/>
    <property type="project" value="UniProtKB-KW"/>
</dbReference>
<evidence type="ECO:0000313" key="10">
    <source>
        <dbReference type="EMBL" id="NXY58687.1"/>
    </source>
</evidence>
<keyword evidence="3" id="KW-0540">Nuclease</keyword>
<dbReference type="SUPFAM" id="SSF46919">
    <property type="entry name" value="N-terminal Zn binding domain of HIV integrase"/>
    <property type="match status" value="1"/>
</dbReference>
<evidence type="ECO:0000256" key="5">
    <source>
        <dbReference type="ARBA" id="ARBA00022759"/>
    </source>
</evidence>
<keyword evidence="1" id="KW-0808">Transferase</keyword>
<dbReference type="EMBL" id="VWPU01009538">
    <property type="protein sequence ID" value="NXY58687.1"/>
    <property type="molecule type" value="Genomic_DNA"/>
</dbReference>
<dbReference type="GO" id="GO:0016787">
    <property type="term" value="F:hydrolase activity"/>
    <property type="evidence" value="ECO:0007669"/>
    <property type="project" value="UniProtKB-KW"/>
</dbReference>
<feature type="non-terminal residue" evidence="10">
    <location>
        <position position="1"/>
    </location>
</feature>
<keyword evidence="2" id="KW-0548">Nucleotidyltransferase</keyword>
<comment type="caution">
    <text evidence="10">The sequence shown here is derived from an EMBL/GenBank/DDBJ whole genome shotgun (WGS) entry which is preliminary data.</text>
</comment>
<dbReference type="PANTHER" id="PTHR41694:SF3">
    <property type="entry name" value="RNA-DIRECTED DNA POLYMERASE-RELATED"/>
    <property type="match status" value="1"/>
</dbReference>
<evidence type="ECO:0000259" key="9">
    <source>
        <dbReference type="PROSITE" id="PS50876"/>
    </source>
</evidence>
<evidence type="ECO:0000256" key="8">
    <source>
        <dbReference type="PROSITE-ProRule" id="PRU00450"/>
    </source>
</evidence>
<protein>
    <submittedName>
        <fullName evidence="10">POK6 protein</fullName>
    </submittedName>
</protein>
<dbReference type="Gene3D" id="1.10.10.200">
    <property type="match status" value="1"/>
</dbReference>
<name>A0A7L4L0C3_9CORV</name>
<evidence type="ECO:0000256" key="1">
    <source>
        <dbReference type="ARBA" id="ARBA00022679"/>
    </source>
</evidence>
<evidence type="ECO:0000256" key="2">
    <source>
        <dbReference type="ARBA" id="ARBA00022695"/>
    </source>
</evidence>
<feature type="non-terminal residue" evidence="10">
    <location>
        <position position="78"/>
    </location>
</feature>
<keyword evidence="11" id="KW-1185">Reference proteome</keyword>
<evidence type="ECO:0000313" key="11">
    <source>
        <dbReference type="Proteomes" id="UP000576729"/>
    </source>
</evidence>